<dbReference type="AlphaFoldDB" id="A0A5N6PVR7"/>
<sequence length="218" mass="24370">MSGSNNLDDHNDDANYLYFPSGKSINVKSRILFIVIIVISTVVAVVVMLHVYATYMHRRQARRRVVLQGVEVITSRDEVPRRGLKPDVITSLPILMYKNNDHVQDHSRVNLECTVCLSSFEDGQMIRALPSCKHHFHAECIDKWLESQSSCPVCRHEVELVKPTIPSLPREPSVRFGERVGPPSAPPLEHTVSTGLAKEGTSDETVQSSSKLNGTNSR</sequence>
<dbReference type="PROSITE" id="PS50089">
    <property type="entry name" value="ZF_RING_2"/>
    <property type="match status" value="1"/>
</dbReference>
<organism evidence="18 19">
    <name type="scientific">Mikania micrantha</name>
    <name type="common">bitter vine</name>
    <dbReference type="NCBI Taxonomy" id="192012"/>
    <lineage>
        <taxon>Eukaryota</taxon>
        <taxon>Viridiplantae</taxon>
        <taxon>Streptophyta</taxon>
        <taxon>Embryophyta</taxon>
        <taxon>Tracheophyta</taxon>
        <taxon>Spermatophyta</taxon>
        <taxon>Magnoliopsida</taxon>
        <taxon>eudicotyledons</taxon>
        <taxon>Gunneridae</taxon>
        <taxon>Pentapetalae</taxon>
        <taxon>asterids</taxon>
        <taxon>campanulids</taxon>
        <taxon>Asterales</taxon>
        <taxon>Asteraceae</taxon>
        <taxon>Asteroideae</taxon>
        <taxon>Heliantheae alliance</taxon>
        <taxon>Eupatorieae</taxon>
        <taxon>Mikania</taxon>
    </lineage>
</organism>
<gene>
    <name evidence="18" type="ORF">E3N88_04561</name>
</gene>
<evidence type="ECO:0000256" key="1">
    <source>
        <dbReference type="ARBA" id="ARBA00000900"/>
    </source>
</evidence>
<keyword evidence="5" id="KW-0808">Transferase</keyword>
<evidence type="ECO:0000256" key="5">
    <source>
        <dbReference type="ARBA" id="ARBA00022679"/>
    </source>
</evidence>
<evidence type="ECO:0000313" key="19">
    <source>
        <dbReference type="Proteomes" id="UP000326396"/>
    </source>
</evidence>
<reference evidence="18 19" key="1">
    <citation type="submission" date="2019-05" db="EMBL/GenBank/DDBJ databases">
        <title>Mikania micrantha, genome provides insights into the molecular mechanism of rapid growth.</title>
        <authorList>
            <person name="Liu B."/>
        </authorList>
    </citation>
    <scope>NUCLEOTIDE SEQUENCE [LARGE SCALE GENOMIC DNA]</scope>
    <source>
        <strain evidence="18">NLD-2019</strain>
        <tissue evidence="18">Leaf</tissue>
    </source>
</reference>
<keyword evidence="9" id="KW-0833">Ubl conjugation pathway</keyword>
<proteinExistence type="inferred from homology"/>
<dbReference type="GO" id="GO:0061630">
    <property type="term" value="F:ubiquitin protein ligase activity"/>
    <property type="evidence" value="ECO:0007669"/>
    <property type="project" value="UniProtKB-EC"/>
</dbReference>
<dbReference type="GO" id="GO:0008270">
    <property type="term" value="F:zinc ion binding"/>
    <property type="evidence" value="ECO:0007669"/>
    <property type="project" value="UniProtKB-KW"/>
</dbReference>
<dbReference type="Gene3D" id="3.30.40.10">
    <property type="entry name" value="Zinc/RING finger domain, C3HC4 (zinc finger)"/>
    <property type="match status" value="1"/>
</dbReference>
<protein>
    <recommendedName>
        <fullName evidence="4">RING-type E3 ubiquitin transferase</fullName>
        <ecNumber evidence="4">2.3.2.27</ecNumber>
    </recommendedName>
</protein>
<evidence type="ECO:0000256" key="2">
    <source>
        <dbReference type="ARBA" id="ARBA00004167"/>
    </source>
</evidence>
<comment type="similarity">
    <text evidence="13">Belongs to the RING-type zinc finger family. ATL subfamily.</text>
</comment>
<dbReference type="OrthoDB" id="8062037at2759"/>
<comment type="pathway">
    <text evidence="3">Protein modification; protein ubiquitination.</text>
</comment>
<keyword evidence="11 16" id="KW-1133">Transmembrane helix</keyword>
<keyword evidence="6 16" id="KW-0812">Transmembrane</keyword>
<evidence type="ECO:0000256" key="14">
    <source>
        <dbReference type="PROSITE-ProRule" id="PRU00175"/>
    </source>
</evidence>
<evidence type="ECO:0000256" key="11">
    <source>
        <dbReference type="ARBA" id="ARBA00022989"/>
    </source>
</evidence>
<dbReference type="SMART" id="SM00184">
    <property type="entry name" value="RING"/>
    <property type="match status" value="1"/>
</dbReference>
<evidence type="ECO:0000256" key="7">
    <source>
        <dbReference type="ARBA" id="ARBA00022723"/>
    </source>
</evidence>
<keyword evidence="12 16" id="KW-0472">Membrane</keyword>
<evidence type="ECO:0000256" key="3">
    <source>
        <dbReference type="ARBA" id="ARBA00004906"/>
    </source>
</evidence>
<feature type="region of interest" description="Disordered" evidence="15">
    <location>
        <begin position="166"/>
        <end position="218"/>
    </location>
</feature>
<dbReference type="Proteomes" id="UP000326396">
    <property type="component" value="Linkage Group LG10"/>
</dbReference>
<evidence type="ECO:0000256" key="4">
    <source>
        <dbReference type="ARBA" id="ARBA00012483"/>
    </source>
</evidence>
<dbReference type="PANTHER" id="PTHR46539">
    <property type="entry name" value="E3 UBIQUITIN-PROTEIN LIGASE ATL42"/>
    <property type="match status" value="1"/>
</dbReference>
<keyword evidence="19" id="KW-1185">Reference proteome</keyword>
<comment type="subcellular location">
    <subcellularLocation>
        <location evidence="2">Membrane</location>
        <topology evidence="2">Single-pass membrane protein</topology>
    </subcellularLocation>
</comment>
<evidence type="ECO:0000256" key="9">
    <source>
        <dbReference type="ARBA" id="ARBA00022786"/>
    </source>
</evidence>
<accession>A0A5N6PVR7</accession>
<dbReference type="SUPFAM" id="SSF57850">
    <property type="entry name" value="RING/U-box"/>
    <property type="match status" value="1"/>
</dbReference>
<feature type="compositionally biased region" description="Polar residues" evidence="15">
    <location>
        <begin position="203"/>
        <end position="218"/>
    </location>
</feature>
<dbReference type="EC" id="2.3.2.27" evidence="4"/>
<evidence type="ECO:0000256" key="16">
    <source>
        <dbReference type="SAM" id="Phobius"/>
    </source>
</evidence>
<feature type="transmembrane region" description="Helical" evidence="16">
    <location>
        <begin position="31"/>
        <end position="55"/>
    </location>
</feature>
<keyword evidence="8 14" id="KW-0863">Zinc-finger</keyword>
<dbReference type="EMBL" id="SZYD01000002">
    <property type="protein sequence ID" value="KAD7117293.1"/>
    <property type="molecule type" value="Genomic_DNA"/>
</dbReference>
<dbReference type="Pfam" id="PF13639">
    <property type="entry name" value="zf-RING_2"/>
    <property type="match status" value="1"/>
</dbReference>
<evidence type="ECO:0000256" key="13">
    <source>
        <dbReference type="ARBA" id="ARBA00024209"/>
    </source>
</evidence>
<evidence type="ECO:0000256" key="10">
    <source>
        <dbReference type="ARBA" id="ARBA00022833"/>
    </source>
</evidence>
<keyword evidence="7" id="KW-0479">Metal-binding</keyword>
<evidence type="ECO:0000313" key="18">
    <source>
        <dbReference type="EMBL" id="KAD7117293.1"/>
    </source>
</evidence>
<comment type="caution">
    <text evidence="18">The sequence shown here is derived from an EMBL/GenBank/DDBJ whole genome shotgun (WGS) entry which is preliminary data.</text>
</comment>
<evidence type="ECO:0000256" key="12">
    <source>
        <dbReference type="ARBA" id="ARBA00023136"/>
    </source>
</evidence>
<evidence type="ECO:0000256" key="8">
    <source>
        <dbReference type="ARBA" id="ARBA00022771"/>
    </source>
</evidence>
<dbReference type="FunFam" id="3.30.40.10:FF:000187">
    <property type="entry name" value="E3 ubiquitin-protein ligase ATL6"/>
    <property type="match status" value="1"/>
</dbReference>
<feature type="domain" description="RING-type" evidence="17">
    <location>
        <begin position="113"/>
        <end position="155"/>
    </location>
</feature>
<evidence type="ECO:0000256" key="15">
    <source>
        <dbReference type="SAM" id="MobiDB-lite"/>
    </source>
</evidence>
<evidence type="ECO:0000256" key="6">
    <source>
        <dbReference type="ARBA" id="ARBA00022692"/>
    </source>
</evidence>
<dbReference type="InterPro" id="IPR013083">
    <property type="entry name" value="Znf_RING/FYVE/PHD"/>
</dbReference>
<dbReference type="InterPro" id="IPR001841">
    <property type="entry name" value="Znf_RING"/>
</dbReference>
<dbReference type="CDD" id="cd16461">
    <property type="entry name" value="RING-H2_EL5-like"/>
    <property type="match status" value="1"/>
</dbReference>
<keyword evidence="10" id="KW-0862">Zinc</keyword>
<dbReference type="PANTHER" id="PTHR46539:SF1">
    <property type="entry name" value="E3 UBIQUITIN-PROTEIN LIGASE ATL42"/>
    <property type="match status" value="1"/>
</dbReference>
<comment type="catalytic activity">
    <reaction evidence="1">
        <text>S-ubiquitinyl-[E2 ubiquitin-conjugating enzyme]-L-cysteine + [acceptor protein]-L-lysine = [E2 ubiquitin-conjugating enzyme]-L-cysteine + N(6)-ubiquitinyl-[acceptor protein]-L-lysine.</text>
        <dbReference type="EC" id="2.3.2.27"/>
    </reaction>
</comment>
<evidence type="ECO:0000259" key="17">
    <source>
        <dbReference type="PROSITE" id="PS50089"/>
    </source>
</evidence>
<dbReference type="GO" id="GO:0016020">
    <property type="term" value="C:membrane"/>
    <property type="evidence" value="ECO:0007669"/>
    <property type="project" value="UniProtKB-SubCell"/>
</dbReference>
<name>A0A5N6PVR7_9ASTR</name>